<reference evidence="1" key="1">
    <citation type="submission" date="2020-05" db="EMBL/GenBank/DDBJ databases">
        <authorList>
            <person name="Chiriac C."/>
            <person name="Salcher M."/>
            <person name="Ghai R."/>
            <person name="Kavagutti S V."/>
        </authorList>
    </citation>
    <scope>NUCLEOTIDE SEQUENCE</scope>
</reference>
<proteinExistence type="predicted"/>
<dbReference type="AlphaFoldDB" id="A0A6J7RW32"/>
<name>A0A6J7RW32_9ZZZZ</name>
<protein>
    <submittedName>
        <fullName evidence="1">Unannotated protein</fullName>
    </submittedName>
</protein>
<evidence type="ECO:0000313" key="1">
    <source>
        <dbReference type="EMBL" id="CAB5032530.1"/>
    </source>
</evidence>
<sequence length="97" mass="9945">MVAPVTEIIAMSLCPTSALPRSSSPETTLSKPFGNPDCTAISAIRNAVLGVDGAGFRITALPAASAGPNFQIAMINGKFHGAIEPTIPIGRLINIDV</sequence>
<gene>
    <name evidence="1" type="ORF">UFOPK4165_00835</name>
</gene>
<dbReference type="EMBL" id="CAFBPV010000081">
    <property type="protein sequence ID" value="CAB5032530.1"/>
    <property type="molecule type" value="Genomic_DNA"/>
</dbReference>
<organism evidence="1">
    <name type="scientific">freshwater metagenome</name>
    <dbReference type="NCBI Taxonomy" id="449393"/>
    <lineage>
        <taxon>unclassified sequences</taxon>
        <taxon>metagenomes</taxon>
        <taxon>ecological metagenomes</taxon>
    </lineage>
</organism>
<accession>A0A6J7RW32</accession>